<dbReference type="KEGG" id="pbd:PBOR_07615"/>
<dbReference type="GO" id="GO:0005576">
    <property type="term" value="C:extracellular region"/>
    <property type="evidence" value="ECO:0007669"/>
    <property type="project" value="TreeGrafter"/>
</dbReference>
<name>A0A089LCG0_PAEBO</name>
<dbReference type="Proteomes" id="UP000029518">
    <property type="component" value="Chromosome"/>
</dbReference>
<keyword evidence="7" id="KW-1185">Reference proteome</keyword>
<dbReference type="PANTHER" id="PTHR30085:SF6">
    <property type="entry name" value="ABC TRANSPORTER GLUTAMINE-BINDING PROTEIN GLNH"/>
    <property type="match status" value="1"/>
</dbReference>
<dbReference type="PANTHER" id="PTHR30085">
    <property type="entry name" value="AMINO ACID ABC TRANSPORTER PERMEASE"/>
    <property type="match status" value="1"/>
</dbReference>
<dbReference type="GO" id="GO:0030288">
    <property type="term" value="C:outer membrane-bounded periplasmic space"/>
    <property type="evidence" value="ECO:0007669"/>
    <property type="project" value="TreeGrafter"/>
</dbReference>
<dbReference type="EMBL" id="CP009285">
    <property type="protein sequence ID" value="AIQ56823.1"/>
    <property type="molecule type" value="Genomic_DNA"/>
</dbReference>
<dbReference type="PROSITE" id="PS51257">
    <property type="entry name" value="PROKAR_LIPOPROTEIN"/>
    <property type="match status" value="1"/>
</dbReference>
<evidence type="ECO:0000256" key="3">
    <source>
        <dbReference type="ARBA" id="ARBA00022729"/>
    </source>
</evidence>
<evidence type="ECO:0000259" key="5">
    <source>
        <dbReference type="SMART" id="SM00062"/>
    </source>
</evidence>
<feature type="chain" id="PRO_5001846270" evidence="4">
    <location>
        <begin position="26"/>
        <end position="293"/>
    </location>
</feature>
<dbReference type="RefSeq" id="WP_042211103.1">
    <property type="nucleotide sequence ID" value="NZ_CP009285.1"/>
</dbReference>
<evidence type="ECO:0000256" key="1">
    <source>
        <dbReference type="ARBA" id="ARBA00010333"/>
    </source>
</evidence>
<feature type="signal peptide" evidence="4">
    <location>
        <begin position="1"/>
        <end position="25"/>
    </location>
</feature>
<dbReference type="Gene3D" id="3.40.190.10">
    <property type="entry name" value="Periplasmic binding protein-like II"/>
    <property type="match status" value="2"/>
</dbReference>
<comment type="similarity">
    <text evidence="1">Belongs to the bacterial solute-binding protein 3 family.</text>
</comment>
<evidence type="ECO:0000313" key="7">
    <source>
        <dbReference type="Proteomes" id="UP000029518"/>
    </source>
</evidence>
<sequence>MRKGMKWAVSFMAAGLLLVGLTACGNSDNKENSAGSASSKFASIEQLKKDGKVRIGVFADKPPFGYVDADGKNQGFDVYIAKRFAKDLLGDESKAEFVLVDAASRVAYLESNKVDIIMANFTVTDERKEKVDFANPYMKLSFGIVSPDSAPITSIDQLKVKGQKLIVAKGTTAETYFTKEYPDIELLKFDQYTEIFAALKDGRGAAIANDNTELIAWAKSNPGFTVSIPAFGGQDTIAPAVAKGNTELLNWINTELETLGKEKFIHQAYNDTLNEVYGEGYTDELVVEGGKVE</sequence>
<feature type="domain" description="Solute-binding protein family 3/N-terminal" evidence="5">
    <location>
        <begin position="52"/>
        <end position="276"/>
    </location>
</feature>
<evidence type="ECO:0000256" key="4">
    <source>
        <dbReference type="SAM" id="SignalP"/>
    </source>
</evidence>
<dbReference type="GO" id="GO:0006865">
    <property type="term" value="P:amino acid transport"/>
    <property type="evidence" value="ECO:0007669"/>
    <property type="project" value="TreeGrafter"/>
</dbReference>
<gene>
    <name evidence="6" type="ORF">PBOR_07615</name>
</gene>
<protein>
    <submittedName>
        <fullName evidence="6">Amino acid ABC transporter substrate-binding protein</fullName>
    </submittedName>
</protein>
<evidence type="ECO:0000313" key="6">
    <source>
        <dbReference type="EMBL" id="AIQ56823.1"/>
    </source>
</evidence>
<dbReference type="OrthoDB" id="115856at2"/>
<dbReference type="InterPro" id="IPR001638">
    <property type="entry name" value="Solute-binding_3/MltF_N"/>
</dbReference>
<dbReference type="HOGENOM" id="CLU_019602_18_4_9"/>
<dbReference type="AlphaFoldDB" id="A0A089LCG0"/>
<reference evidence="6" key="1">
    <citation type="submission" date="2014-08" db="EMBL/GenBank/DDBJ databases">
        <title>Comparative genomics of the Paenibacillus odorifer group.</title>
        <authorList>
            <person name="den Bakker H.C."/>
            <person name="Tsai Y.-C.Y.-C."/>
            <person name="Martin N."/>
            <person name="Korlach J."/>
            <person name="Wiedmann M."/>
        </authorList>
    </citation>
    <scope>NUCLEOTIDE SEQUENCE [LARGE SCALE GENOMIC DNA]</scope>
    <source>
        <strain evidence="6">DSM 13188</strain>
    </source>
</reference>
<dbReference type="SUPFAM" id="SSF53850">
    <property type="entry name" value="Periplasmic binding protein-like II"/>
    <property type="match status" value="1"/>
</dbReference>
<keyword evidence="3 4" id="KW-0732">Signal</keyword>
<proteinExistence type="inferred from homology"/>
<keyword evidence="2" id="KW-0813">Transport</keyword>
<accession>A0A089LCG0</accession>
<organism evidence="6 7">
    <name type="scientific">Paenibacillus borealis</name>
    <dbReference type="NCBI Taxonomy" id="160799"/>
    <lineage>
        <taxon>Bacteria</taxon>
        <taxon>Bacillati</taxon>
        <taxon>Bacillota</taxon>
        <taxon>Bacilli</taxon>
        <taxon>Bacillales</taxon>
        <taxon>Paenibacillaceae</taxon>
        <taxon>Paenibacillus</taxon>
    </lineage>
</organism>
<dbReference type="Pfam" id="PF00497">
    <property type="entry name" value="SBP_bac_3"/>
    <property type="match status" value="1"/>
</dbReference>
<dbReference type="CDD" id="cd13694">
    <property type="entry name" value="PBP2_Cysteine"/>
    <property type="match status" value="1"/>
</dbReference>
<dbReference type="InterPro" id="IPR051455">
    <property type="entry name" value="Bact_solute-bind_prot3"/>
</dbReference>
<dbReference type="SMART" id="SM00062">
    <property type="entry name" value="PBPb"/>
    <property type="match status" value="1"/>
</dbReference>
<evidence type="ECO:0000256" key="2">
    <source>
        <dbReference type="ARBA" id="ARBA00022448"/>
    </source>
</evidence>